<dbReference type="RefSeq" id="WP_273638310.1">
    <property type="nucleotide sequence ID" value="NZ_JAQQXP010000001.1"/>
</dbReference>
<feature type="chain" id="PRO_5045682669" evidence="2">
    <location>
        <begin position="25"/>
        <end position="939"/>
    </location>
</feature>
<dbReference type="PANTHER" id="PTHR12558:SF13">
    <property type="entry name" value="CELL DIVISION CYCLE PROTEIN 27 HOMOLOG"/>
    <property type="match status" value="1"/>
</dbReference>
<reference evidence="3 4" key="1">
    <citation type="submission" date="2022-10" db="EMBL/GenBank/DDBJ databases">
        <title>Alteromonas sp. chi3 Genome sequencing.</title>
        <authorList>
            <person name="Park S."/>
        </authorList>
    </citation>
    <scope>NUCLEOTIDE SEQUENCE [LARGE SCALE GENOMIC DNA]</scope>
    <source>
        <strain evidence="4">chi3</strain>
    </source>
</reference>
<dbReference type="SUPFAM" id="SSF48452">
    <property type="entry name" value="TPR-like"/>
    <property type="match status" value="5"/>
</dbReference>
<keyword evidence="1" id="KW-0802">TPR repeat</keyword>
<evidence type="ECO:0000313" key="4">
    <source>
        <dbReference type="Proteomes" id="UP001218788"/>
    </source>
</evidence>
<dbReference type="Pfam" id="PF14559">
    <property type="entry name" value="TPR_19"/>
    <property type="match status" value="2"/>
</dbReference>
<gene>
    <name evidence="3" type="ORF">OIK42_03130</name>
</gene>
<comment type="caution">
    <text evidence="3">The sequence shown here is derived from an EMBL/GenBank/DDBJ whole genome shotgun (WGS) entry which is preliminary data.</text>
</comment>
<dbReference type="InterPro" id="IPR011990">
    <property type="entry name" value="TPR-like_helical_dom_sf"/>
</dbReference>
<dbReference type="PROSITE" id="PS50005">
    <property type="entry name" value="TPR"/>
    <property type="match status" value="2"/>
</dbReference>
<proteinExistence type="predicted"/>
<feature type="repeat" description="TPR" evidence="1">
    <location>
        <begin position="715"/>
        <end position="748"/>
    </location>
</feature>
<dbReference type="Proteomes" id="UP001218788">
    <property type="component" value="Unassembled WGS sequence"/>
</dbReference>
<dbReference type="Gene3D" id="1.25.40.10">
    <property type="entry name" value="Tetratricopeptide repeat domain"/>
    <property type="match status" value="4"/>
</dbReference>
<dbReference type="InterPro" id="IPR019734">
    <property type="entry name" value="TPR_rpt"/>
</dbReference>
<evidence type="ECO:0000313" key="3">
    <source>
        <dbReference type="EMBL" id="MDC8829750.1"/>
    </source>
</evidence>
<sequence length="939" mass="106406">MLLLNVIFWVLFLATALVSPVATAQDEEKPAGVIECEKAELAYLDKKVNEALIYLQRCRQALPDYLPALTLLGKIQSEYSRHDLAVLTFSQALSEGADAELFAIPWSRSLLASRNYKILTDYNGYEEFDASVRIEWLKARAIACLKQNEHTCARSSYAKLAALTTDITVPLGFAGLAIRDKNWQEASKQLDSAAAIDANDVRVWLAYSRLALSRQQHDDALDYVNKAFKMEPENPRVLRMLVDVYLANDQREQATATLKMIIGQSPDDPFAMLVSNSLSYNEKYAAMLSELKVRIDQFSRESKADNKELYYLQGLIAYQEGRYEQALKNFLLLHTQRAYLPQSLIMLARTYVALEKPAEAIKILESEQEMLLDGAPELMAMLIELFIEQGTVFKALPSWTKYAERYPDRLDVHLLEIKILFKRGLPGAMDKLDALYTRYPDSEEVARVYAVMLTRIGESKKALDIVNHMLDKAQNEAAWYNFKGALHLMLKQQEEAYTALSKALSLDESLLTARLNLAWLQYEKGEVNEALGEVVSLIAQYPSKLSIKQLYAGMLLSAGKFAEAKTEYEALYSLDNSQRSVIESLITIYQREDQQRRVIDLVSRLIELDVDVGNNLIRRAQLYVIDKQPARASVDLYKALSLADEDKAQILSIANVSLQAGNEKLTVRSLKTAIEVAPEDPLPLVKLAELYLNLEQTDNAESLLDASQAKFSDVPEYWILQGRLAEQKGQLELAAAHYHQVLTLNPSFDLAFAKLYTLTRYNVGVEAFETALKEHVANHPDGNFSRKLLGQYYYYRGQFEAAAEHYQVLVDSVEKDQGKAALARRLAQTYFHFDTVKAQELVATALKLDKDDPQIMALEGWSLVQQGALEEGLKRLREAYTLYGDNPDTQYFIAYTLAELELYDEAFEIIRQLLQTQVHYSYQNQAMALNARLAERANL</sequence>
<dbReference type="SMART" id="SM00028">
    <property type="entry name" value="TPR"/>
    <property type="match status" value="12"/>
</dbReference>
<keyword evidence="4" id="KW-1185">Reference proteome</keyword>
<protein>
    <submittedName>
        <fullName evidence="3">Tetratricopeptide repeat protein</fullName>
    </submittedName>
</protein>
<accession>A0ABT5KY99</accession>
<keyword evidence="2" id="KW-0732">Signal</keyword>
<feature type="signal peptide" evidence="2">
    <location>
        <begin position="1"/>
        <end position="24"/>
    </location>
</feature>
<name>A0ABT5KY99_9ALTE</name>
<dbReference type="EMBL" id="JAQQXP010000001">
    <property type="protein sequence ID" value="MDC8829750.1"/>
    <property type="molecule type" value="Genomic_DNA"/>
</dbReference>
<evidence type="ECO:0000256" key="2">
    <source>
        <dbReference type="SAM" id="SignalP"/>
    </source>
</evidence>
<organism evidence="3 4">
    <name type="scientific">Alteromonas gilva</name>
    <dbReference type="NCBI Taxonomy" id="2987522"/>
    <lineage>
        <taxon>Bacteria</taxon>
        <taxon>Pseudomonadati</taxon>
        <taxon>Pseudomonadota</taxon>
        <taxon>Gammaproteobacteria</taxon>
        <taxon>Alteromonadales</taxon>
        <taxon>Alteromonadaceae</taxon>
        <taxon>Alteromonas/Salinimonas group</taxon>
        <taxon>Alteromonas</taxon>
    </lineage>
</organism>
<evidence type="ECO:0000256" key="1">
    <source>
        <dbReference type="PROSITE-ProRule" id="PRU00339"/>
    </source>
</evidence>
<feature type="repeat" description="TPR" evidence="1">
    <location>
        <begin position="201"/>
        <end position="234"/>
    </location>
</feature>
<dbReference type="PANTHER" id="PTHR12558">
    <property type="entry name" value="CELL DIVISION CYCLE 16,23,27"/>
    <property type="match status" value="1"/>
</dbReference>
<dbReference type="Pfam" id="PF13432">
    <property type="entry name" value="TPR_16"/>
    <property type="match status" value="1"/>
</dbReference>